<dbReference type="EMBL" id="CACRZD030000071">
    <property type="protein sequence ID" value="CAA6674044.1"/>
    <property type="molecule type" value="Genomic_DNA"/>
</dbReference>
<evidence type="ECO:0000313" key="3">
    <source>
        <dbReference type="Proteomes" id="UP001189122"/>
    </source>
</evidence>
<organism evidence="2 3">
    <name type="scientific">Spirodela intermedia</name>
    <name type="common">Intermediate duckweed</name>
    <dbReference type="NCBI Taxonomy" id="51605"/>
    <lineage>
        <taxon>Eukaryota</taxon>
        <taxon>Viridiplantae</taxon>
        <taxon>Streptophyta</taxon>
        <taxon>Embryophyta</taxon>
        <taxon>Tracheophyta</taxon>
        <taxon>Spermatophyta</taxon>
        <taxon>Magnoliopsida</taxon>
        <taxon>Liliopsida</taxon>
        <taxon>Araceae</taxon>
        <taxon>Lemnoideae</taxon>
        <taxon>Spirodela</taxon>
    </lineage>
</organism>
<accession>A0ABN7E852</accession>
<protein>
    <submittedName>
        <fullName evidence="2">Uncharacterized protein</fullName>
    </submittedName>
</protein>
<feature type="compositionally biased region" description="Polar residues" evidence="1">
    <location>
        <begin position="9"/>
        <end position="24"/>
    </location>
</feature>
<keyword evidence="3" id="KW-1185">Reference proteome</keyword>
<proteinExistence type="predicted"/>
<evidence type="ECO:0000256" key="1">
    <source>
        <dbReference type="SAM" id="MobiDB-lite"/>
    </source>
</evidence>
<feature type="compositionally biased region" description="Pro residues" evidence="1">
    <location>
        <begin position="27"/>
        <end position="40"/>
    </location>
</feature>
<feature type="region of interest" description="Disordered" evidence="1">
    <location>
        <begin position="1"/>
        <end position="40"/>
    </location>
</feature>
<gene>
    <name evidence="2" type="ORF">SI7747_UN020402</name>
</gene>
<name>A0ABN7E852_SPIIN</name>
<reference evidence="3" key="1">
    <citation type="journal article" date="2020" name="Sci. Rep.">
        <title>Chromosome-scale genome assembly for the duckweed Spirodela intermedia, integrating cytogenetic maps, PacBio and Oxford Nanopore libraries.</title>
        <authorList>
            <person name="Hoang P.T.N."/>
            <person name="Fiebig A."/>
            <person name="Novak P."/>
            <person name="Macas J."/>
            <person name="Cao H.X."/>
            <person name="Stepanenko A."/>
            <person name="Chen G."/>
            <person name="Borisjuk N."/>
            <person name="Scholz U."/>
            <person name="Schubert I."/>
        </authorList>
    </citation>
    <scope>NUCLEOTIDE SEQUENCE [LARGE SCALE GENOMIC DNA]</scope>
</reference>
<sequence>MRLAAARAPSTTRSGATGISSTTRWPPAAPPPGPAGPPRR</sequence>
<dbReference type="Proteomes" id="UP001189122">
    <property type="component" value="Unassembled WGS sequence"/>
</dbReference>
<comment type="caution">
    <text evidence="2">The sequence shown here is derived from an EMBL/GenBank/DDBJ whole genome shotgun (WGS) entry which is preliminary data.</text>
</comment>
<evidence type="ECO:0000313" key="2">
    <source>
        <dbReference type="EMBL" id="CAA6674044.1"/>
    </source>
</evidence>